<keyword evidence="2" id="KW-0540">Nuclease</keyword>
<organism evidence="2 3">
    <name type="scientific">Paracidobacterium acidisoli</name>
    <dbReference type="NCBI Taxonomy" id="2303751"/>
    <lineage>
        <taxon>Bacteria</taxon>
        <taxon>Pseudomonadati</taxon>
        <taxon>Acidobacteriota</taxon>
        <taxon>Terriglobia</taxon>
        <taxon>Terriglobales</taxon>
        <taxon>Acidobacteriaceae</taxon>
        <taxon>Paracidobacterium</taxon>
    </lineage>
</organism>
<dbReference type="CDD" id="cd06260">
    <property type="entry name" value="DUF820-like"/>
    <property type="match status" value="1"/>
</dbReference>
<evidence type="ECO:0000313" key="2">
    <source>
        <dbReference type="EMBL" id="RFU16944.1"/>
    </source>
</evidence>
<dbReference type="PANTHER" id="PTHR34107:SF7">
    <property type="entry name" value="SLR2092 PROTEIN"/>
    <property type="match status" value="1"/>
</dbReference>
<name>A0A372IPY8_9BACT</name>
<keyword evidence="2" id="KW-0255">Endonuclease</keyword>
<dbReference type="PANTHER" id="PTHR34107">
    <property type="entry name" value="SLL0198 PROTEIN-RELATED"/>
    <property type="match status" value="1"/>
</dbReference>
<keyword evidence="3" id="KW-1185">Reference proteome</keyword>
<dbReference type="InterPro" id="IPR011335">
    <property type="entry name" value="Restrct_endonuc-II-like"/>
</dbReference>
<dbReference type="InterPro" id="IPR012296">
    <property type="entry name" value="Nuclease_put_TT1808"/>
</dbReference>
<evidence type="ECO:0000259" key="1">
    <source>
        <dbReference type="Pfam" id="PF05685"/>
    </source>
</evidence>
<dbReference type="SUPFAM" id="SSF52980">
    <property type="entry name" value="Restriction endonuclease-like"/>
    <property type="match status" value="1"/>
</dbReference>
<comment type="caution">
    <text evidence="2">The sequence shown here is derived from an EMBL/GenBank/DDBJ whole genome shotgun (WGS) entry which is preliminary data.</text>
</comment>
<gene>
    <name evidence="2" type="ORF">D0Y96_09460</name>
</gene>
<sequence length="203" mass="22259">MNMSTILEIPKLPSSVTLDPPLTDEEFEKLCAANDLVQLERTKEGTIIVNPPTGADSSDGNSEINYQLRAWWKQHRRGTVFESNAGFFLPDGSSLSPDAAYATAEQVGGLTKEDRKHFLRLTPAFVIELLSASDSLAEARRKMESWIANGAKLGWLVDPYSRNVLVYEPGQSVRVEAGDKVAGADPVAGFDLDLAAVWTLYED</sequence>
<keyword evidence="2" id="KW-0378">Hydrolase</keyword>
<dbReference type="InterPro" id="IPR008538">
    <property type="entry name" value="Uma2"/>
</dbReference>
<dbReference type="GO" id="GO:0004519">
    <property type="term" value="F:endonuclease activity"/>
    <property type="evidence" value="ECO:0007669"/>
    <property type="project" value="UniProtKB-KW"/>
</dbReference>
<dbReference type="AlphaFoldDB" id="A0A372IPY8"/>
<dbReference type="Proteomes" id="UP000264702">
    <property type="component" value="Unassembled WGS sequence"/>
</dbReference>
<dbReference type="Gene3D" id="3.90.1570.10">
    <property type="entry name" value="tt1808, chain A"/>
    <property type="match status" value="1"/>
</dbReference>
<evidence type="ECO:0000313" key="3">
    <source>
        <dbReference type="Proteomes" id="UP000264702"/>
    </source>
</evidence>
<protein>
    <submittedName>
        <fullName evidence="2">Uma2 family endonuclease</fullName>
    </submittedName>
</protein>
<proteinExistence type="predicted"/>
<feature type="domain" description="Putative restriction endonuclease" evidence="1">
    <location>
        <begin position="25"/>
        <end position="194"/>
    </location>
</feature>
<reference evidence="2 3" key="1">
    <citation type="submission" date="2018-08" db="EMBL/GenBank/DDBJ databases">
        <title>Acidipila sp. 4G-K13, an acidobacterium isolated from forest soil.</title>
        <authorList>
            <person name="Gao Z.-H."/>
            <person name="Qiu L.-H."/>
        </authorList>
    </citation>
    <scope>NUCLEOTIDE SEQUENCE [LARGE SCALE GENOMIC DNA]</scope>
    <source>
        <strain evidence="2 3">4G-K13</strain>
    </source>
</reference>
<dbReference type="EMBL" id="QVQT01000003">
    <property type="protein sequence ID" value="RFU16944.1"/>
    <property type="molecule type" value="Genomic_DNA"/>
</dbReference>
<dbReference type="Pfam" id="PF05685">
    <property type="entry name" value="Uma2"/>
    <property type="match status" value="1"/>
</dbReference>
<accession>A0A372IPY8</accession>